<sequence length="296" mass="33826">MAAFLACQCRLVGGQYGLVKKINSGSFSDIYLGIDVICHEEVAIKFEPVNTKHPKLQYELNIYKTLKGGIGMPSIQWFESGSNYNAMVLDLLGPSLKDLFNFCNCKFSLKTVTLLTEQLISHIEFIHSCNLVHCDIKPDNFLMGIGDEGNQVNVIDFGLAQIFHDHKTHLHIPYRENKNLAGTAHYTSINMHLGVKQVCCDDLESLAYMLMYFLHGTLPWQGLNAATEKEKYLCIMEKKMSTSIDALCGRFPDKFSIFLSYMHALLFDNEPNYTYLHRLFCDLFICKGFKYDYIFD</sequence>
<dbReference type="SUPFAM" id="SSF56112">
    <property type="entry name" value="Protein kinase-like (PK-like)"/>
    <property type="match status" value="1"/>
</dbReference>
<name>A0A0D0DG17_9AGAM</name>
<reference evidence="3 4" key="1">
    <citation type="submission" date="2014-04" db="EMBL/GenBank/DDBJ databases">
        <authorList>
            <consortium name="DOE Joint Genome Institute"/>
            <person name="Kuo A."/>
            <person name="Kohler A."/>
            <person name="Jargeat P."/>
            <person name="Nagy L.G."/>
            <person name="Floudas D."/>
            <person name="Copeland A."/>
            <person name="Barry K.W."/>
            <person name="Cichocki N."/>
            <person name="Veneault-Fourrey C."/>
            <person name="LaButti K."/>
            <person name="Lindquist E.A."/>
            <person name="Lipzen A."/>
            <person name="Lundell T."/>
            <person name="Morin E."/>
            <person name="Murat C."/>
            <person name="Sun H."/>
            <person name="Tunlid A."/>
            <person name="Henrissat B."/>
            <person name="Grigoriev I.V."/>
            <person name="Hibbett D.S."/>
            <person name="Martin F."/>
            <person name="Nordberg H.P."/>
            <person name="Cantor M.N."/>
            <person name="Hua S.X."/>
        </authorList>
    </citation>
    <scope>NUCLEOTIDE SEQUENCE [LARGE SCALE GENOMIC DNA]</scope>
    <source>
        <strain evidence="3 4">Ve08.2h10</strain>
    </source>
</reference>
<evidence type="ECO:0000313" key="3">
    <source>
        <dbReference type="EMBL" id="KIK96757.1"/>
    </source>
</evidence>
<organism evidence="3 4">
    <name type="scientific">Paxillus rubicundulus Ve08.2h10</name>
    <dbReference type="NCBI Taxonomy" id="930991"/>
    <lineage>
        <taxon>Eukaryota</taxon>
        <taxon>Fungi</taxon>
        <taxon>Dikarya</taxon>
        <taxon>Basidiomycota</taxon>
        <taxon>Agaricomycotina</taxon>
        <taxon>Agaricomycetes</taxon>
        <taxon>Agaricomycetidae</taxon>
        <taxon>Boletales</taxon>
        <taxon>Paxilineae</taxon>
        <taxon>Paxillaceae</taxon>
        <taxon>Paxillus</taxon>
    </lineage>
</organism>
<dbReference type="EC" id="2.7.11.1" evidence="1"/>
<dbReference type="AlphaFoldDB" id="A0A0D0DG17"/>
<keyword evidence="4" id="KW-1185">Reference proteome</keyword>
<dbReference type="InterPro" id="IPR000719">
    <property type="entry name" value="Prot_kinase_dom"/>
</dbReference>
<dbReference type="Pfam" id="PF00069">
    <property type="entry name" value="Pkinase"/>
    <property type="match status" value="1"/>
</dbReference>
<evidence type="ECO:0000256" key="1">
    <source>
        <dbReference type="ARBA" id="ARBA00012513"/>
    </source>
</evidence>
<dbReference type="Gene3D" id="1.10.510.10">
    <property type="entry name" value="Transferase(Phosphotransferase) domain 1"/>
    <property type="match status" value="1"/>
</dbReference>
<dbReference type="GO" id="GO:0005524">
    <property type="term" value="F:ATP binding"/>
    <property type="evidence" value="ECO:0007669"/>
    <property type="project" value="InterPro"/>
</dbReference>
<gene>
    <name evidence="3" type="ORF">PAXRUDRAFT_32198</name>
</gene>
<dbReference type="PROSITE" id="PS00108">
    <property type="entry name" value="PROTEIN_KINASE_ST"/>
    <property type="match status" value="1"/>
</dbReference>
<dbReference type="InterPro" id="IPR008271">
    <property type="entry name" value="Ser/Thr_kinase_AS"/>
</dbReference>
<dbReference type="SMART" id="SM00220">
    <property type="entry name" value="S_TKc"/>
    <property type="match status" value="1"/>
</dbReference>
<dbReference type="InterPro" id="IPR050235">
    <property type="entry name" value="CK1_Ser-Thr_kinase"/>
</dbReference>
<evidence type="ECO:0000259" key="2">
    <source>
        <dbReference type="PROSITE" id="PS50011"/>
    </source>
</evidence>
<dbReference type="EMBL" id="KN824970">
    <property type="protein sequence ID" value="KIK96757.1"/>
    <property type="molecule type" value="Genomic_DNA"/>
</dbReference>
<reference evidence="4" key="2">
    <citation type="submission" date="2015-01" db="EMBL/GenBank/DDBJ databases">
        <title>Evolutionary Origins and Diversification of the Mycorrhizal Mutualists.</title>
        <authorList>
            <consortium name="DOE Joint Genome Institute"/>
            <consortium name="Mycorrhizal Genomics Consortium"/>
            <person name="Kohler A."/>
            <person name="Kuo A."/>
            <person name="Nagy L.G."/>
            <person name="Floudas D."/>
            <person name="Copeland A."/>
            <person name="Barry K.W."/>
            <person name="Cichocki N."/>
            <person name="Veneault-Fourrey C."/>
            <person name="LaButti K."/>
            <person name="Lindquist E.A."/>
            <person name="Lipzen A."/>
            <person name="Lundell T."/>
            <person name="Morin E."/>
            <person name="Murat C."/>
            <person name="Riley R."/>
            <person name="Ohm R."/>
            <person name="Sun H."/>
            <person name="Tunlid A."/>
            <person name="Henrissat B."/>
            <person name="Grigoriev I.V."/>
            <person name="Hibbett D.S."/>
            <person name="Martin F."/>
        </authorList>
    </citation>
    <scope>NUCLEOTIDE SEQUENCE [LARGE SCALE GENOMIC DNA]</scope>
    <source>
        <strain evidence="4">Ve08.2h10</strain>
    </source>
</reference>
<dbReference type="InterPro" id="IPR011009">
    <property type="entry name" value="Kinase-like_dom_sf"/>
</dbReference>
<dbReference type="Proteomes" id="UP000054538">
    <property type="component" value="Unassembled WGS sequence"/>
</dbReference>
<dbReference type="STRING" id="930991.A0A0D0DG17"/>
<dbReference type="HOGENOM" id="CLU_019279_2_7_1"/>
<dbReference type="PROSITE" id="PS50011">
    <property type="entry name" value="PROTEIN_KINASE_DOM"/>
    <property type="match status" value="1"/>
</dbReference>
<dbReference type="InParanoid" id="A0A0D0DG17"/>
<dbReference type="GO" id="GO:0004674">
    <property type="term" value="F:protein serine/threonine kinase activity"/>
    <property type="evidence" value="ECO:0007669"/>
    <property type="project" value="UniProtKB-EC"/>
</dbReference>
<protein>
    <recommendedName>
        <fullName evidence="1">non-specific serine/threonine protein kinase</fullName>
        <ecNumber evidence="1">2.7.11.1</ecNumber>
    </recommendedName>
</protein>
<dbReference type="PANTHER" id="PTHR11909">
    <property type="entry name" value="CASEIN KINASE-RELATED"/>
    <property type="match status" value="1"/>
</dbReference>
<accession>A0A0D0DG17</accession>
<feature type="domain" description="Protein kinase" evidence="2">
    <location>
        <begin position="16"/>
        <end position="280"/>
    </location>
</feature>
<dbReference type="OrthoDB" id="5800476at2759"/>
<evidence type="ECO:0000313" key="4">
    <source>
        <dbReference type="Proteomes" id="UP000054538"/>
    </source>
</evidence>
<proteinExistence type="predicted"/>